<organism evidence="2 3">
    <name type="scientific">Liquidambar formosana</name>
    <name type="common">Formosan gum</name>
    <dbReference type="NCBI Taxonomy" id="63359"/>
    <lineage>
        <taxon>Eukaryota</taxon>
        <taxon>Viridiplantae</taxon>
        <taxon>Streptophyta</taxon>
        <taxon>Embryophyta</taxon>
        <taxon>Tracheophyta</taxon>
        <taxon>Spermatophyta</taxon>
        <taxon>Magnoliopsida</taxon>
        <taxon>eudicotyledons</taxon>
        <taxon>Gunneridae</taxon>
        <taxon>Pentapetalae</taxon>
        <taxon>Saxifragales</taxon>
        <taxon>Altingiaceae</taxon>
        <taxon>Liquidambar</taxon>
    </lineage>
</organism>
<feature type="compositionally biased region" description="Acidic residues" evidence="1">
    <location>
        <begin position="9"/>
        <end position="19"/>
    </location>
</feature>
<dbReference type="EMBL" id="JBBPBK010000008">
    <property type="protein sequence ID" value="KAK9280260.1"/>
    <property type="molecule type" value="Genomic_DNA"/>
</dbReference>
<name>A0AAP0RMA3_LIQFO</name>
<evidence type="ECO:0000256" key="1">
    <source>
        <dbReference type="SAM" id="MobiDB-lite"/>
    </source>
</evidence>
<protein>
    <recommendedName>
        <fullName evidence="4">Tetratricopeptide repeat protein</fullName>
    </recommendedName>
</protein>
<dbReference type="AlphaFoldDB" id="A0AAP0RMA3"/>
<accession>A0AAP0RMA3</accession>
<dbReference type="Gene3D" id="1.25.40.10">
    <property type="entry name" value="Tetratricopeptide repeat domain"/>
    <property type="match status" value="1"/>
</dbReference>
<dbReference type="SUPFAM" id="SSF48452">
    <property type="entry name" value="TPR-like"/>
    <property type="match status" value="1"/>
</dbReference>
<proteinExistence type="predicted"/>
<feature type="compositionally biased region" description="Gly residues" evidence="1">
    <location>
        <begin position="54"/>
        <end position="76"/>
    </location>
</feature>
<feature type="region of interest" description="Disordered" evidence="1">
    <location>
        <begin position="1"/>
        <end position="23"/>
    </location>
</feature>
<feature type="region of interest" description="Disordered" evidence="1">
    <location>
        <begin position="49"/>
        <end position="81"/>
    </location>
</feature>
<reference evidence="2 3" key="1">
    <citation type="journal article" date="2024" name="Plant J.">
        <title>Genome sequences and population genomics reveal climatic adaptation and genomic divergence between two closely related sweetgum species.</title>
        <authorList>
            <person name="Xu W.Q."/>
            <person name="Ren C.Q."/>
            <person name="Zhang X.Y."/>
            <person name="Comes H.P."/>
            <person name="Liu X.H."/>
            <person name="Li Y.G."/>
            <person name="Kettle C.J."/>
            <person name="Jalonen R."/>
            <person name="Gaisberger H."/>
            <person name="Ma Y.Z."/>
            <person name="Qiu Y.X."/>
        </authorList>
    </citation>
    <scope>NUCLEOTIDE SEQUENCE [LARGE SCALE GENOMIC DNA]</scope>
    <source>
        <strain evidence="2">Hangzhou</strain>
    </source>
</reference>
<comment type="caution">
    <text evidence="2">The sequence shown here is derived from an EMBL/GenBank/DDBJ whole genome shotgun (WGS) entry which is preliminary data.</text>
</comment>
<dbReference type="Proteomes" id="UP001415857">
    <property type="component" value="Unassembled WGS sequence"/>
</dbReference>
<evidence type="ECO:0000313" key="3">
    <source>
        <dbReference type="Proteomes" id="UP001415857"/>
    </source>
</evidence>
<dbReference type="PANTHER" id="PTHR26312:SF215">
    <property type="entry name" value="TPR REPEAT PROTEIN"/>
    <property type="match status" value="1"/>
</dbReference>
<dbReference type="InterPro" id="IPR011990">
    <property type="entry name" value="TPR-like_helical_dom_sf"/>
</dbReference>
<sequence>MGILRLCFEDPEQEEENEEMGTSLETASLKKLFSSSGLDESTVVGVDEGSAGFVDGGGGGGGGGGSGGGDENGGSGCWDSDHENESMDGYYQKMIRAYPGSALILGNYARFLKEVRGDVVKAEEYCGRALSAKPSDGNVLSLYGDLIWHAHKDATRAQNYFDQALQSAPDDCYVLASYARFLWDAEEEEEEEEQKQHGINSSSACVAVLPVLSYNHKPLYTRKHINERIVYEPIVSFPLCLILHSSAHVMDLSPRLIGGLIGA</sequence>
<dbReference type="PANTHER" id="PTHR26312">
    <property type="entry name" value="TETRATRICOPEPTIDE REPEAT PROTEIN 5"/>
    <property type="match status" value="1"/>
</dbReference>
<keyword evidence="3" id="KW-1185">Reference proteome</keyword>
<evidence type="ECO:0000313" key="2">
    <source>
        <dbReference type="EMBL" id="KAK9280260.1"/>
    </source>
</evidence>
<evidence type="ECO:0008006" key="4">
    <source>
        <dbReference type="Google" id="ProtNLM"/>
    </source>
</evidence>
<gene>
    <name evidence="2" type="ORF">L1049_013948</name>
</gene>